<organism evidence="2 3">
    <name type="scientific">Methylobacterium gnaphalii</name>
    <dbReference type="NCBI Taxonomy" id="1010610"/>
    <lineage>
        <taxon>Bacteria</taxon>
        <taxon>Pseudomonadati</taxon>
        <taxon>Pseudomonadota</taxon>
        <taxon>Alphaproteobacteria</taxon>
        <taxon>Hyphomicrobiales</taxon>
        <taxon>Methylobacteriaceae</taxon>
        <taxon>Methylobacterium</taxon>
    </lineage>
</organism>
<accession>A0A512JS69</accession>
<keyword evidence="1" id="KW-0732">Signal</keyword>
<gene>
    <name evidence="2" type="ORF">MGN01_46490</name>
</gene>
<keyword evidence="3" id="KW-1185">Reference proteome</keyword>
<evidence type="ECO:0000313" key="3">
    <source>
        <dbReference type="Proteomes" id="UP000321750"/>
    </source>
</evidence>
<comment type="caution">
    <text evidence="2">The sequence shown here is derived from an EMBL/GenBank/DDBJ whole genome shotgun (WGS) entry which is preliminary data.</text>
</comment>
<dbReference type="RefSeq" id="WP_147049127.1">
    <property type="nucleotide sequence ID" value="NZ_BJZV01000078.1"/>
</dbReference>
<sequence>MRLAIFGAVALALVGATPARAQATANGFEAVASPAMPPFMRAADPFLLPATSTPQQYLITQPEKTASYRGVNSCLMADVRIKTVKASAPITSTPTPYPGVSKVTSPTATVSEMTGTRFMARWGEWLGSTPNPMGGQQRIISIMLVPIPGTSTDISGLTCIFELGYGNGG</sequence>
<dbReference type="OrthoDB" id="8000238at2"/>
<dbReference type="AlphaFoldDB" id="A0A512JS69"/>
<feature type="signal peptide" evidence="1">
    <location>
        <begin position="1"/>
        <end position="21"/>
    </location>
</feature>
<evidence type="ECO:0000256" key="1">
    <source>
        <dbReference type="SAM" id="SignalP"/>
    </source>
</evidence>
<name>A0A512JS69_9HYPH</name>
<protein>
    <submittedName>
        <fullName evidence="2">Uncharacterized protein</fullName>
    </submittedName>
</protein>
<reference evidence="2 3" key="1">
    <citation type="submission" date="2019-07" db="EMBL/GenBank/DDBJ databases">
        <title>Whole genome shotgun sequence of Methylobacterium gnaphalii NBRC 107716.</title>
        <authorList>
            <person name="Hosoyama A."/>
            <person name="Uohara A."/>
            <person name="Ohji S."/>
            <person name="Ichikawa N."/>
        </authorList>
    </citation>
    <scope>NUCLEOTIDE SEQUENCE [LARGE SCALE GENOMIC DNA]</scope>
    <source>
        <strain evidence="2 3">NBRC 107716</strain>
    </source>
</reference>
<feature type="chain" id="PRO_5021876356" evidence="1">
    <location>
        <begin position="22"/>
        <end position="169"/>
    </location>
</feature>
<proteinExistence type="predicted"/>
<evidence type="ECO:0000313" key="2">
    <source>
        <dbReference type="EMBL" id="GEP12804.1"/>
    </source>
</evidence>
<dbReference type="EMBL" id="BJZV01000078">
    <property type="protein sequence ID" value="GEP12804.1"/>
    <property type="molecule type" value="Genomic_DNA"/>
</dbReference>
<dbReference type="Proteomes" id="UP000321750">
    <property type="component" value="Unassembled WGS sequence"/>
</dbReference>